<dbReference type="InterPro" id="IPR005468">
    <property type="entry name" value="Avidin/str"/>
</dbReference>
<organism evidence="6 7">
    <name type="scientific">Mycena indigotica</name>
    <dbReference type="NCBI Taxonomy" id="2126181"/>
    <lineage>
        <taxon>Eukaryota</taxon>
        <taxon>Fungi</taxon>
        <taxon>Dikarya</taxon>
        <taxon>Basidiomycota</taxon>
        <taxon>Agaricomycotina</taxon>
        <taxon>Agaricomycetes</taxon>
        <taxon>Agaricomycetidae</taxon>
        <taxon>Agaricales</taxon>
        <taxon>Marasmiineae</taxon>
        <taxon>Mycenaceae</taxon>
        <taxon>Mycena</taxon>
    </lineage>
</organism>
<keyword evidence="7" id="KW-1185">Reference proteome</keyword>
<accession>A0A8H6SDH2</accession>
<keyword evidence="3" id="KW-0964">Secreted</keyword>
<dbReference type="SUPFAM" id="SSF50876">
    <property type="entry name" value="Avidin/streptavidin"/>
    <property type="match status" value="1"/>
</dbReference>
<keyword evidence="4" id="KW-0732">Signal</keyword>
<evidence type="ECO:0000256" key="5">
    <source>
        <dbReference type="ARBA" id="ARBA00023267"/>
    </source>
</evidence>
<dbReference type="InterPro" id="IPR036896">
    <property type="entry name" value="Avidin-like_sf"/>
</dbReference>
<dbReference type="Gene3D" id="2.40.128.30">
    <property type="entry name" value="Avidin-like"/>
    <property type="match status" value="1"/>
</dbReference>
<dbReference type="EMBL" id="JACAZF010000008">
    <property type="protein sequence ID" value="KAF7297531.1"/>
    <property type="molecule type" value="Genomic_DNA"/>
</dbReference>
<evidence type="ECO:0000256" key="2">
    <source>
        <dbReference type="ARBA" id="ARBA00006297"/>
    </source>
</evidence>
<dbReference type="PRINTS" id="PR00709">
    <property type="entry name" value="AVIDIN"/>
</dbReference>
<comment type="caution">
    <text evidence="6">The sequence shown here is derived from an EMBL/GenBank/DDBJ whole genome shotgun (WGS) entry which is preliminary data.</text>
</comment>
<gene>
    <name evidence="6" type="ORF">MIND_00987300</name>
</gene>
<evidence type="ECO:0000256" key="3">
    <source>
        <dbReference type="ARBA" id="ARBA00022525"/>
    </source>
</evidence>
<dbReference type="InterPro" id="IPR005469">
    <property type="entry name" value="Avidin"/>
</dbReference>
<protein>
    <submittedName>
        <fullName evidence="6">Avidin family protein</fullName>
    </submittedName>
</protein>
<evidence type="ECO:0000313" key="7">
    <source>
        <dbReference type="Proteomes" id="UP000636479"/>
    </source>
</evidence>
<keyword evidence="5" id="KW-0092">Biotin</keyword>
<sequence>MLAPAHVHLSGMWVNELMSTMNLTAHPSGWLNGWYNSAVGNAQNSYALAGRFDTAPPGEANSTGITLGWAVAYQNSDRNAHSTAVWSGQFFAGASEWEDVIMTQWVLTTSSTLENNWGAARVGGNKFMRQQSGSEVETQQVLE</sequence>
<dbReference type="GO" id="GO:0009374">
    <property type="term" value="F:biotin binding"/>
    <property type="evidence" value="ECO:0007669"/>
    <property type="project" value="InterPro"/>
</dbReference>
<dbReference type="Pfam" id="PF01382">
    <property type="entry name" value="Avidin"/>
    <property type="match status" value="1"/>
</dbReference>
<dbReference type="PANTHER" id="PTHR34399">
    <property type="entry name" value="AVIDIN-RELATED"/>
    <property type="match status" value="1"/>
</dbReference>
<name>A0A8H6SDH2_9AGAR</name>
<comment type="similarity">
    <text evidence="2">Belongs to the avidin/streptavidin family.</text>
</comment>
<proteinExistence type="inferred from homology"/>
<reference evidence="6" key="1">
    <citation type="submission" date="2020-05" db="EMBL/GenBank/DDBJ databases">
        <title>Mycena genomes resolve the evolution of fungal bioluminescence.</title>
        <authorList>
            <person name="Tsai I.J."/>
        </authorList>
    </citation>
    <scope>NUCLEOTIDE SEQUENCE</scope>
    <source>
        <strain evidence="6">171206Taipei</strain>
    </source>
</reference>
<dbReference type="GeneID" id="59348994"/>
<dbReference type="PROSITE" id="PS51326">
    <property type="entry name" value="AVIDIN_2"/>
    <property type="match status" value="1"/>
</dbReference>
<dbReference type="Proteomes" id="UP000636479">
    <property type="component" value="Unassembled WGS sequence"/>
</dbReference>
<dbReference type="InterPro" id="IPR051764">
    <property type="entry name" value="Avidin/Streptavidin-rel"/>
</dbReference>
<dbReference type="AlphaFoldDB" id="A0A8H6SDH2"/>
<dbReference type="OrthoDB" id="2821340at2759"/>
<evidence type="ECO:0000313" key="6">
    <source>
        <dbReference type="EMBL" id="KAF7297531.1"/>
    </source>
</evidence>
<evidence type="ECO:0000256" key="1">
    <source>
        <dbReference type="ARBA" id="ARBA00004613"/>
    </source>
</evidence>
<evidence type="ECO:0000256" key="4">
    <source>
        <dbReference type="ARBA" id="ARBA00022729"/>
    </source>
</evidence>
<comment type="subcellular location">
    <subcellularLocation>
        <location evidence="1">Secreted</location>
    </subcellularLocation>
</comment>
<dbReference type="RefSeq" id="XP_037217890.1">
    <property type="nucleotide sequence ID" value="XM_037366478.1"/>
</dbReference>
<dbReference type="GO" id="GO:0005576">
    <property type="term" value="C:extracellular region"/>
    <property type="evidence" value="ECO:0007669"/>
    <property type="project" value="UniProtKB-SubCell"/>
</dbReference>